<dbReference type="Proteomes" id="UP000002899">
    <property type="component" value="Chromosome III"/>
</dbReference>
<protein>
    <submittedName>
        <fullName evidence="2">Uncharacterized protein</fullName>
    </submittedName>
</protein>
<evidence type="ECO:0000313" key="3">
    <source>
        <dbReference type="Proteomes" id="UP000002899"/>
    </source>
</evidence>
<dbReference type="GeneID" id="24425603"/>
<feature type="compositionally biased region" description="Polar residues" evidence="1">
    <location>
        <begin position="113"/>
        <end position="123"/>
    </location>
</feature>
<proteinExistence type="predicted"/>
<organism evidence="2 3">
    <name type="scientific">Babesia microti (strain RI)</name>
    <dbReference type="NCBI Taxonomy" id="1133968"/>
    <lineage>
        <taxon>Eukaryota</taxon>
        <taxon>Sar</taxon>
        <taxon>Alveolata</taxon>
        <taxon>Apicomplexa</taxon>
        <taxon>Aconoidasida</taxon>
        <taxon>Piroplasmida</taxon>
        <taxon>Babesiidae</taxon>
        <taxon>Babesia</taxon>
    </lineage>
</organism>
<evidence type="ECO:0000313" key="2">
    <source>
        <dbReference type="EMBL" id="CTQ41554.1"/>
    </source>
</evidence>
<feature type="region of interest" description="Disordered" evidence="1">
    <location>
        <begin position="113"/>
        <end position="138"/>
    </location>
</feature>
<reference evidence="2 3" key="3">
    <citation type="journal article" date="2016" name="Sci. Rep.">
        <title>Genome-wide diversity and gene expression profiling of Babesia microti isolates identify polymorphic genes that mediate host-pathogen interactions.</title>
        <authorList>
            <person name="Silva J.C."/>
            <person name="Cornillot E."/>
            <person name="McCracken C."/>
            <person name="Usmani-Brown S."/>
            <person name="Dwivedi A."/>
            <person name="Ifeonu O.O."/>
            <person name="Crabtree J."/>
            <person name="Gotia H.T."/>
            <person name="Virji A.Z."/>
            <person name="Reynes C."/>
            <person name="Colinge J."/>
            <person name="Kumar V."/>
            <person name="Lawres L."/>
            <person name="Pazzi J.E."/>
            <person name="Pablo J.V."/>
            <person name="Hung C."/>
            <person name="Brancato J."/>
            <person name="Kumari P."/>
            <person name="Orvis J."/>
            <person name="Tretina K."/>
            <person name="Chibucos M."/>
            <person name="Ott S."/>
            <person name="Sadzewicz L."/>
            <person name="Sengamalay N."/>
            <person name="Shetty A.C."/>
            <person name="Su Q."/>
            <person name="Tallon L."/>
            <person name="Fraser C.M."/>
            <person name="Frutos R."/>
            <person name="Molina D.M."/>
            <person name="Krause P.J."/>
            <person name="Ben Mamoun C."/>
        </authorList>
    </citation>
    <scope>NUCLEOTIDE SEQUENCE [LARGE SCALE GENOMIC DNA]</scope>
    <source>
        <strain evidence="2 3">RI</strain>
    </source>
</reference>
<keyword evidence="3" id="KW-1185">Reference proteome</keyword>
<reference evidence="2 3" key="2">
    <citation type="journal article" date="2013" name="PLoS ONE">
        <title>Whole genome mapping and re-organization of the nuclear and mitochondrial genomes of Babesia microti isolates.</title>
        <authorList>
            <person name="Cornillot E."/>
            <person name="Dassouli A."/>
            <person name="Garg A."/>
            <person name="Pachikara N."/>
            <person name="Randazzo S."/>
            <person name="Depoix D."/>
            <person name="Carcy B."/>
            <person name="Delbecq S."/>
            <person name="Frutos R."/>
            <person name="Silva J.C."/>
            <person name="Sutton R."/>
            <person name="Krause P.J."/>
            <person name="Mamoun C.B."/>
        </authorList>
    </citation>
    <scope>NUCLEOTIDE SEQUENCE [LARGE SCALE GENOMIC DNA]</scope>
    <source>
        <strain evidence="2 3">RI</strain>
    </source>
</reference>
<dbReference type="VEuPathDB" id="PiroplasmaDB:BMR1_03g04785"/>
<feature type="region of interest" description="Disordered" evidence="1">
    <location>
        <begin position="379"/>
        <end position="407"/>
    </location>
</feature>
<feature type="compositionally biased region" description="Acidic residues" evidence="1">
    <location>
        <begin position="384"/>
        <end position="394"/>
    </location>
</feature>
<name>A0A0K3APG2_BABMR</name>
<sequence>MGGSSDSHSEDYYQSESVSDSSETLSDGGEDYETFLFGKTVKPTYIEREEELQKEEIPEFNDDLYSNNLIGQYDRMGEIRSTLESEVMILISSLIIRESLDISSQNIYNPQINRNINNKAQNSQDKKSTSPKSSTQERIKSAAASITYTLLKNISNTTGNAPIGRFNSVMSTSSQVNTTTHLINVTSVSPQAIDSLRDLSSLLQRERGNIYHECDGIILSQHPRFATMYILENRIVETHLLPLLEVIEKTFDEANQRTIVGEILGILNQLFTPPAKEWLEHWQGVDRQIKKRGHPPEVSNHPEFMKQLDITYKYANGLAHLKRSLNQTFYNSLVHLRLEIQNWRYNGYRNDQRKREVEQMKLRQAELLQLRDTIINESQKNEMDVDSSDGDGDEDANKYTQKGRLKKNKARTNRINVELLEVQKELLKDADEVRNAGLRADIQSNLIRNFVYNLIKLNYGISASEYIAPLVMICDNEHVTLLDIFMQEFLEIFQSPSVQMGLSDYTGARVSYIHPDMRAKLWEFLRLIHVIMMAIPDSMDLNISRISDSSAQSSNLREINSNVNWINPRAARIQMAKLRQANKQTRHYRYCSLKHTIKVLPFEPLFYAQYSISPPTKTTTKRMLEKIRSFVGVDEDFDLIHKLQPAHTMKKDHDNGDENERELLLYNLGTVMNALSYDLLRDAGDDYSQDNDWKILVSVHIWVVEHYASLFTEINKRREKENLTLLLSEYMLVSLKSFIGQHSTLTSKLLPELFSRLQKNGTLTVKNAESFYLIFRLISADLHLIRLHSGNSNSNVLQICRDAVGRYLGNKLVRRIFWVLSKWKPITGVELITSALHLFKLLKQLIGTLGYVEYSPIANISLGDRLDIYDDISDDEVVGLKKVTLDNLYHKDHRQLRCGKIIASLIGLLSYSVNPLTNDLIIRYLEEALAHGHHAICWDLPSMQSLYRIVASDSIWANPQTRWVGQFAFDIVESFFLKWNRGNLFLPLELWFFKNKRQSSAYSPTSPMHLQSLLKSYGEDTIDFEISRHLKYKLSDVTSGKYATAAVVNEAIGSAIEVFEGSGDLGTFKTLYSNKLPTYSDYSIRSISQYISLTNLPASSAGASSVPMKLILGNHTRYFTGDVSGNVYSVTVSERVLSSLKVLHMNVIEAIEIAEIQSGAVMDEMANLIEIPNLSEFKDGLSDSLDDDMTIWDAIVSKLGLKLVTFDSAAVSGSGIDNVIKMYSFGVHTSLIKDRFDQMATSTRQFTCNTVEFGGQTILDIAADTFEKVGYDLLKRLIDKAAIAAESLVRYLQMGQNEDNVTIPFTASEMQLASNGQLKPLMDALGIVKFDLKHMVPYQILRLKNILDGLPVQVDEILSLSMIVQYIFKFGQNDYFEKCYEKIIEWDDRDLIIEFNTSGRKSSKVEEFFRVLSLALCANCYTDKIVLPSISKKWAKKVITFMNMAIEDFTEAEILARIREWRMAVANGYNPLTAVGGIGSLWNVQEIDGEKYDSDFELDGMNPTPPSGLFASEGRKVVSDDDNSPYLGRTISRRASVSAGDLPDDITRPYTDIDTLDGVDEDAILQAHMHSPSFNLDAVDKRLKMSQLEYIRLLHQNSLNMARAGKLKSESKYKILQMLNSYKC</sequence>
<dbReference type="RefSeq" id="XP_012649565.1">
    <property type="nucleotide sequence ID" value="XM_012794111.1"/>
</dbReference>
<accession>A0A0K3APG2</accession>
<feature type="compositionally biased region" description="Low complexity" evidence="1">
    <location>
        <begin position="12"/>
        <end position="27"/>
    </location>
</feature>
<reference evidence="2 3" key="1">
    <citation type="journal article" date="2012" name="Nucleic Acids Res.">
        <title>Sequencing of the smallest Apicomplexan genome from the human pathogen Babesia microti.</title>
        <authorList>
            <person name="Cornillot E."/>
            <person name="Hadj-Kaddour K."/>
            <person name="Dassouli A."/>
            <person name="Noel B."/>
            <person name="Ranwez V."/>
            <person name="Vacherie B."/>
            <person name="Augagneur Y."/>
            <person name="Bres V."/>
            <person name="Duclos A."/>
            <person name="Randazzo S."/>
            <person name="Carcy B."/>
            <person name="Debierre-Grockiego F."/>
            <person name="Delbecq S."/>
            <person name="Moubri-Menage K."/>
            <person name="Shams-Eldin H."/>
            <person name="Usmani-Brown S."/>
            <person name="Bringaud F."/>
            <person name="Wincker P."/>
            <person name="Vivares C.P."/>
            <person name="Schwarz R.T."/>
            <person name="Schetters T.P."/>
            <person name="Krause P.J."/>
            <person name="Gorenflot A."/>
            <person name="Berry V."/>
            <person name="Barbe V."/>
            <person name="Ben Mamoun C."/>
        </authorList>
    </citation>
    <scope>NUCLEOTIDE SEQUENCE [LARGE SCALE GENOMIC DNA]</scope>
    <source>
        <strain evidence="2 3">RI</strain>
    </source>
</reference>
<dbReference type="OrthoDB" id="310853at2759"/>
<evidence type="ECO:0000256" key="1">
    <source>
        <dbReference type="SAM" id="MobiDB-lite"/>
    </source>
</evidence>
<dbReference type="KEGG" id="bmic:BMR1_03g04785"/>
<feature type="region of interest" description="Disordered" evidence="1">
    <location>
        <begin position="1"/>
        <end position="31"/>
    </location>
</feature>
<dbReference type="EMBL" id="LN871598">
    <property type="protein sequence ID" value="CTQ41554.1"/>
    <property type="molecule type" value="Genomic_DNA"/>
</dbReference>
<gene>
    <name evidence="2" type="ORF">BMR1_03g04785</name>
</gene>